<keyword evidence="6 13" id="KW-0812">Transmembrane</keyword>
<dbReference type="PANTHER" id="PTHR11048">
    <property type="entry name" value="PRENYLTRANSFERASES"/>
    <property type="match status" value="1"/>
</dbReference>
<evidence type="ECO:0000256" key="8">
    <source>
        <dbReference type="ARBA" id="ARBA00023136"/>
    </source>
</evidence>
<gene>
    <name evidence="15" type="ORF">OFUS_LOCUS4558</name>
</gene>
<dbReference type="InterPro" id="IPR039653">
    <property type="entry name" value="Prenyltransferase"/>
</dbReference>
<feature type="transmembrane region" description="Helical" evidence="13">
    <location>
        <begin position="283"/>
        <end position="303"/>
    </location>
</feature>
<comment type="catalytic activity">
    <reaction evidence="11">
        <text>all-trans-nonaprenyl diphosphate + 4-hydroxybenzoate = 4-hydroxy-3-(all-trans-nonaprenyl)benzoate + diphosphate</text>
        <dbReference type="Rhea" id="RHEA:17709"/>
        <dbReference type="ChEBI" id="CHEBI:17879"/>
        <dbReference type="ChEBI" id="CHEBI:33019"/>
        <dbReference type="ChEBI" id="CHEBI:58391"/>
        <dbReference type="ChEBI" id="CHEBI:84502"/>
        <dbReference type="EC" id="2.5.1.39"/>
    </reaction>
    <physiologicalReaction direction="left-to-right" evidence="11">
        <dbReference type="Rhea" id="RHEA:17710"/>
    </physiologicalReaction>
</comment>
<dbReference type="GO" id="GO:0005743">
    <property type="term" value="C:mitochondrial inner membrane"/>
    <property type="evidence" value="ECO:0007669"/>
    <property type="project" value="UniProtKB-SubCell"/>
</dbReference>
<dbReference type="EMBL" id="CAIIXF020000002">
    <property type="protein sequence ID" value="CAH1777530.1"/>
    <property type="molecule type" value="Genomic_DNA"/>
</dbReference>
<keyword evidence="16" id="KW-1185">Reference proteome</keyword>
<dbReference type="UniPathway" id="UPA00232"/>
<comment type="cofactor">
    <cofactor evidence="1 13">
        <name>Mg(2+)</name>
        <dbReference type="ChEBI" id="CHEBI:18420"/>
    </cofactor>
</comment>
<dbReference type="EC" id="2.5.1.39" evidence="13"/>
<comment type="function">
    <text evidence="13">Catalyzes the prenylation of para-hydroxybenzoate (PHB) with an all-trans polyprenyl group. Mediates the second step in the final reaction sequence of coenzyme Q (CoQ) biosynthesis, which is the condensation of the polyisoprenoid side chain with PHB, generating the first membrane-bound Q intermediate.</text>
</comment>
<comment type="catalytic activity">
    <reaction evidence="10">
        <text>all-trans-decaprenyl diphosphate + 4-hydroxybenzoate = 4-hydroxy-3-(all-trans-decaprenyl)benzoate + diphosphate</text>
        <dbReference type="Rhea" id="RHEA:44564"/>
        <dbReference type="ChEBI" id="CHEBI:17879"/>
        <dbReference type="ChEBI" id="CHEBI:33019"/>
        <dbReference type="ChEBI" id="CHEBI:60721"/>
        <dbReference type="ChEBI" id="CHEBI:84503"/>
        <dbReference type="EC" id="2.5.1.39"/>
    </reaction>
    <physiologicalReaction direction="left-to-right" evidence="10">
        <dbReference type="Rhea" id="RHEA:44565"/>
    </physiologicalReaction>
</comment>
<evidence type="ECO:0000256" key="11">
    <source>
        <dbReference type="ARBA" id="ARBA00050454"/>
    </source>
</evidence>
<keyword evidence="7 13" id="KW-1133">Transmembrane helix</keyword>
<evidence type="ECO:0000256" key="13">
    <source>
        <dbReference type="HAMAP-Rule" id="MF_03189"/>
    </source>
</evidence>
<evidence type="ECO:0000256" key="6">
    <source>
        <dbReference type="ARBA" id="ARBA00022692"/>
    </source>
</evidence>
<comment type="subcellular location">
    <subcellularLocation>
        <location evidence="2">Membrane</location>
        <topology evidence="2">Multi-pass membrane protein</topology>
    </subcellularLocation>
    <subcellularLocation>
        <location evidence="13">Mitochondrion inner membrane</location>
        <topology evidence="13">Multi-pass membrane protein</topology>
        <orientation evidence="13">Matrix side</orientation>
    </subcellularLocation>
</comment>
<evidence type="ECO:0000256" key="4">
    <source>
        <dbReference type="ARBA" id="ARBA00022679"/>
    </source>
</evidence>
<comment type="similarity">
    <text evidence="3 13">Belongs to the UbiA prenyltransferase family.</text>
</comment>
<keyword evidence="13" id="KW-0999">Mitochondrion inner membrane</keyword>
<evidence type="ECO:0000256" key="3">
    <source>
        <dbReference type="ARBA" id="ARBA00005985"/>
    </source>
</evidence>
<comment type="catalytic activity">
    <reaction evidence="12">
        <text>an all-trans-polyprenyl diphosphate + 4-hydroxybenzoate = a 4-hydroxy-3-(all-trans-polyprenyl)benzoate + diphosphate</text>
        <dbReference type="Rhea" id="RHEA:44504"/>
        <dbReference type="Rhea" id="RHEA-COMP:9514"/>
        <dbReference type="Rhea" id="RHEA-COMP:9564"/>
        <dbReference type="ChEBI" id="CHEBI:17879"/>
        <dbReference type="ChEBI" id="CHEBI:33019"/>
        <dbReference type="ChEBI" id="CHEBI:58914"/>
        <dbReference type="ChEBI" id="CHEBI:78396"/>
        <dbReference type="EC" id="2.5.1.39"/>
    </reaction>
    <physiologicalReaction direction="left-to-right" evidence="12">
        <dbReference type="Rhea" id="RHEA:44505"/>
    </physiologicalReaction>
</comment>
<dbReference type="Gene3D" id="1.20.120.1780">
    <property type="entry name" value="UbiA prenyltransferase"/>
    <property type="match status" value="1"/>
</dbReference>
<evidence type="ECO:0000256" key="10">
    <source>
        <dbReference type="ARBA" id="ARBA00049890"/>
    </source>
</evidence>
<dbReference type="Pfam" id="PF01040">
    <property type="entry name" value="UbiA"/>
    <property type="match status" value="1"/>
</dbReference>
<dbReference type="Gene3D" id="1.10.357.140">
    <property type="entry name" value="UbiA prenyltransferase"/>
    <property type="match status" value="1"/>
</dbReference>
<keyword evidence="8 13" id="KW-0472">Membrane</keyword>
<sequence length="441" mass="49384">MAGILQRNHLFLKQSTFFPNGCCSTVKSFPQRTQLKLDHHILNQRNIHIHKVTAINLNTHTQYTLNPLTYKGDEHKRLGQKLTFQQSVINSRTILSTTSSALCKPTKDQISGWRLSSERNVSLSPRDIVDASPSNWKPYLKLIRFDKPAGTWLLLWPCTWSIGLATQAGHFPDPKTLLLFGAGSLVMRGAGCIVNDMWDSEFDKKVTRTKDRPLASGDLSHTQAFWFLGSQLSIALAILLQFNWYSVILGASSLGLVVIYPLMKRYTYWPQVILGMTFNWGTLLGYSAVAGGCNLGVVLPLYIAGISWTMIYDTIYAHQDKVDDIMIGVKSTALKFGDNTRYWLTGFGSTMIGGLALSGFMCDQTWPYYLGLSGVAAHIMWQVLTVDINSSPDCWKKFCSNINLGALLFIGIVAGTLYKQTPDDKQQTNDTDELEKMRTEQ</sequence>
<dbReference type="InterPro" id="IPR006370">
    <property type="entry name" value="HB_polyprenyltransferase-like"/>
</dbReference>
<keyword evidence="5 13" id="KW-0831">Ubiquinone biosynthesis</keyword>
<evidence type="ECO:0000256" key="2">
    <source>
        <dbReference type="ARBA" id="ARBA00004141"/>
    </source>
</evidence>
<dbReference type="NCBIfam" id="TIGR01474">
    <property type="entry name" value="ubiA_proteo"/>
    <property type="match status" value="1"/>
</dbReference>
<dbReference type="FunFam" id="1.20.120.1780:FF:000001">
    <property type="entry name" value="4-hydroxybenzoate octaprenyltransferase"/>
    <property type="match status" value="1"/>
</dbReference>
<dbReference type="GO" id="GO:0008299">
    <property type="term" value="P:isoprenoid biosynthetic process"/>
    <property type="evidence" value="ECO:0007669"/>
    <property type="project" value="UniProtKB-UniRule"/>
</dbReference>
<dbReference type="Proteomes" id="UP000749559">
    <property type="component" value="Unassembled WGS sequence"/>
</dbReference>
<name>A0A8J1TGU1_OWEFU</name>
<feature type="region of interest" description="Disordered" evidence="14">
    <location>
        <begin position="422"/>
        <end position="441"/>
    </location>
</feature>
<feature type="transmembrane region" description="Helical" evidence="13">
    <location>
        <begin position="342"/>
        <end position="360"/>
    </location>
</feature>
<evidence type="ECO:0000313" key="16">
    <source>
        <dbReference type="Proteomes" id="UP000749559"/>
    </source>
</evidence>
<dbReference type="InterPro" id="IPR000537">
    <property type="entry name" value="UbiA_prenyltransferase"/>
</dbReference>
<keyword evidence="9 13" id="KW-0414">Isoprene biosynthesis</keyword>
<evidence type="ECO:0000256" key="12">
    <source>
        <dbReference type="ARBA" id="ARBA00051182"/>
    </source>
</evidence>
<feature type="transmembrane region" description="Helical" evidence="13">
    <location>
        <begin position="398"/>
        <end position="418"/>
    </location>
</feature>
<organism evidence="15 16">
    <name type="scientific">Owenia fusiformis</name>
    <name type="common">Polychaete worm</name>
    <dbReference type="NCBI Taxonomy" id="6347"/>
    <lineage>
        <taxon>Eukaryota</taxon>
        <taxon>Metazoa</taxon>
        <taxon>Spiralia</taxon>
        <taxon>Lophotrochozoa</taxon>
        <taxon>Annelida</taxon>
        <taxon>Polychaeta</taxon>
        <taxon>Sedentaria</taxon>
        <taxon>Canalipalpata</taxon>
        <taxon>Sabellida</taxon>
        <taxon>Oweniida</taxon>
        <taxon>Oweniidae</taxon>
        <taxon>Owenia</taxon>
    </lineage>
</organism>
<dbReference type="OrthoDB" id="18170at2759"/>
<comment type="caution">
    <text evidence="15">The sequence shown here is derived from an EMBL/GenBank/DDBJ whole genome shotgun (WGS) entry which is preliminary data.</text>
</comment>
<proteinExistence type="inferred from homology"/>
<dbReference type="CDD" id="cd13959">
    <property type="entry name" value="PT_UbiA_COQ2"/>
    <property type="match status" value="1"/>
</dbReference>
<protein>
    <recommendedName>
        <fullName evidence="13">4-hydroxybenzoate polyprenyltransferase, mitochondrial</fullName>
        <shortName evidence="13">4-HB polyprenyltransferase</shortName>
        <ecNumber evidence="13">2.5.1.39</ecNumber>
    </recommendedName>
    <alternativeName>
        <fullName evidence="13">Para-hydroxybenzoate--polyprenyltransferase</fullName>
        <shortName evidence="13">PHB:PPT</shortName>
        <shortName evidence="13">PHB:polyprenyltransferase</shortName>
    </alternativeName>
</protein>
<dbReference type="FunFam" id="1.10.357.140:FF:000003">
    <property type="entry name" value="4-hydroxybenzoate polyprenyltransferase, mitochondrial"/>
    <property type="match status" value="1"/>
</dbReference>
<dbReference type="GO" id="GO:0006744">
    <property type="term" value="P:ubiquinone biosynthetic process"/>
    <property type="evidence" value="ECO:0007669"/>
    <property type="project" value="UniProtKB-UniRule"/>
</dbReference>
<keyword evidence="13" id="KW-0496">Mitochondrion</keyword>
<evidence type="ECO:0000256" key="9">
    <source>
        <dbReference type="ARBA" id="ARBA00023229"/>
    </source>
</evidence>
<keyword evidence="4 13" id="KW-0808">Transferase</keyword>
<feature type="transmembrane region" description="Helical" evidence="13">
    <location>
        <begin position="366"/>
        <end position="386"/>
    </location>
</feature>
<evidence type="ECO:0000256" key="14">
    <source>
        <dbReference type="SAM" id="MobiDB-lite"/>
    </source>
</evidence>
<reference evidence="15" key="1">
    <citation type="submission" date="2022-03" db="EMBL/GenBank/DDBJ databases">
        <authorList>
            <person name="Martin C."/>
        </authorList>
    </citation>
    <scope>NUCLEOTIDE SEQUENCE</scope>
</reference>
<dbReference type="PANTHER" id="PTHR11048:SF28">
    <property type="entry name" value="4-HYDROXYBENZOATE POLYPRENYLTRANSFERASE, MITOCHONDRIAL"/>
    <property type="match status" value="1"/>
</dbReference>
<evidence type="ECO:0000256" key="7">
    <source>
        <dbReference type="ARBA" id="ARBA00022989"/>
    </source>
</evidence>
<dbReference type="InterPro" id="IPR030470">
    <property type="entry name" value="UbiA_prenylTrfase_CS"/>
</dbReference>
<feature type="transmembrane region" description="Helical" evidence="13">
    <location>
        <begin position="242"/>
        <end position="263"/>
    </location>
</feature>
<comment type="pathway">
    <text evidence="13">Cofactor biosynthesis; ubiquinone biosynthesis.</text>
</comment>
<evidence type="ECO:0000256" key="5">
    <source>
        <dbReference type="ARBA" id="ARBA00022688"/>
    </source>
</evidence>
<accession>A0A8J1TGU1</accession>
<dbReference type="InterPro" id="IPR044878">
    <property type="entry name" value="UbiA_sf"/>
</dbReference>
<dbReference type="PROSITE" id="PS00943">
    <property type="entry name" value="UBIA"/>
    <property type="match status" value="1"/>
</dbReference>
<evidence type="ECO:0000256" key="1">
    <source>
        <dbReference type="ARBA" id="ARBA00001946"/>
    </source>
</evidence>
<dbReference type="HAMAP" id="MF_01635">
    <property type="entry name" value="UbiA"/>
    <property type="match status" value="1"/>
</dbReference>
<dbReference type="GO" id="GO:0008412">
    <property type="term" value="F:4-hydroxybenzoate polyprenyltransferase activity"/>
    <property type="evidence" value="ECO:0007669"/>
    <property type="project" value="UniProtKB-EC"/>
</dbReference>
<evidence type="ECO:0000313" key="15">
    <source>
        <dbReference type="EMBL" id="CAH1777530.1"/>
    </source>
</evidence>
<dbReference type="AlphaFoldDB" id="A0A8J1TGU1"/>